<feature type="binding site" evidence="4">
    <location>
        <position position="310"/>
    </location>
    <ligand>
        <name>substrate</name>
    </ligand>
</feature>
<feature type="binding site" evidence="4">
    <location>
        <position position="135"/>
    </location>
    <ligand>
        <name>substrate</name>
    </ligand>
</feature>
<dbReference type="CDD" id="cd00430">
    <property type="entry name" value="PLPDE_III_AR"/>
    <property type="match status" value="1"/>
</dbReference>
<dbReference type="Gene3D" id="3.20.20.10">
    <property type="entry name" value="Alanine racemase"/>
    <property type="match status" value="1"/>
</dbReference>
<dbReference type="RefSeq" id="WP_206966117.1">
    <property type="nucleotide sequence ID" value="NZ_JAFLVX010000018.1"/>
</dbReference>
<feature type="modified residue" description="N6-(pyridoxal phosphate)lysine" evidence="4">
    <location>
        <position position="40"/>
    </location>
</feature>
<dbReference type="Proteomes" id="UP000664857">
    <property type="component" value="Unassembled WGS sequence"/>
</dbReference>
<comment type="pathway">
    <text evidence="4">Amino-acid biosynthesis; D-alanine biosynthesis; D-alanine from L-alanine: step 1/1.</text>
</comment>
<feature type="active site" description="Proton acceptor; specific for L-alanine" evidence="4">
    <location>
        <position position="263"/>
    </location>
</feature>
<sequence>MTPSNFRPSRVVVDLDAISYNVKEEINRLNKKQELFAVVKANGYGHGAVEVAQIAIKAGATGLCVSNLDEALELRKAGIKVPVLVLSYVSLAYLPIVIDNNITLAAPSLEWLEELDQVIEEPVKIHLKIDSGMGRIGLYGKESMEAAKKILDNNELIIFEGLFTHFATADSKSLEHFNVQQSRFLEALEILGEGVKYIHTANSATALWHDAWESNLVRFGDAMYGMNPSGRELEEPYPLKQALTLETEVIHIKELNKGEKVGYGATYETKGKEWVATLPIGYADGLIRRFQGYEVIVNGKKYPIIGRVCMDQCMIRLDEKVPVGTKVTIFGQNQHEFNSVQSGAEYVGTINYEVTCGLTDRLPRMYVGTN</sequence>
<keyword evidence="7" id="KW-1185">Reference proteome</keyword>
<comment type="similarity">
    <text evidence="4">Belongs to the alanine racemase family.</text>
</comment>
<reference evidence="6 7" key="1">
    <citation type="submission" date="2021-03" db="EMBL/GenBank/DDBJ databases">
        <title>Enterococcal diversity collection.</title>
        <authorList>
            <person name="Gilmore M.S."/>
            <person name="Schwartzman J."/>
            <person name="Van Tyne D."/>
            <person name="Martin M."/>
            <person name="Earl A.M."/>
            <person name="Manson A.L."/>
            <person name="Straub T."/>
            <person name="Salamzade R."/>
            <person name="Saavedra J."/>
            <person name="Lebreton F."/>
            <person name="Prichula J."/>
            <person name="Schaufler K."/>
            <person name="Gaca A."/>
            <person name="Sgardioli B."/>
            <person name="Wagenaar J."/>
            <person name="Strong T."/>
        </authorList>
    </citation>
    <scope>NUCLEOTIDE SEQUENCE [LARGE SCALE GENOMIC DNA]</scope>
    <source>
        <strain evidence="6 7">DIV0080</strain>
    </source>
</reference>
<dbReference type="SUPFAM" id="SSF51419">
    <property type="entry name" value="PLP-binding barrel"/>
    <property type="match status" value="1"/>
</dbReference>
<comment type="cofactor">
    <cofactor evidence="1 4">
        <name>pyridoxal 5'-phosphate</name>
        <dbReference type="ChEBI" id="CHEBI:597326"/>
    </cofactor>
</comment>
<evidence type="ECO:0000313" key="7">
    <source>
        <dbReference type="Proteomes" id="UP000664857"/>
    </source>
</evidence>
<evidence type="ECO:0000313" key="6">
    <source>
        <dbReference type="EMBL" id="MBO0476778.1"/>
    </source>
</evidence>
<dbReference type="InterPro" id="IPR020622">
    <property type="entry name" value="Ala_racemase_pyridoxalP-BS"/>
</dbReference>
<evidence type="ECO:0000259" key="5">
    <source>
        <dbReference type="SMART" id="SM01005"/>
    </source>
</evidence>
<feature type="active site" description="Proton acceptor; specific for D-alanine" evidence="4">
    <location>
        <position position="40"/>
    </location>
</feature>
<dbReference type="InterPro" id="IPR011079">
    <property type="entry name" value="Ala_racemase_C"/>
</dbReference>
<dbReference type="HAMAP" id="MF_01201">
    <property type="entry name" value="Ala_racemase"/>
    <property type="match status" value="1"/>
</dbReference>
<evidence type="ECO:0000256" key="4">
    <source>
        <dbReference type="HAMAP-Rule" id="MF_01201"/>
    </source>
</evidence>
<dbReference type="SUPFAM" id="SSF50621">
    <property type="entry name" value="Alanine racemase C-terminal domain-like"/>
    <property type="match status" value="1"/>
</dbReference>
<dbReference type="InterPro" id="IPR000821">
    <property type="entry name" value="Ala_racemase"/>
</dbReference>
<organism evidence="6 7">
    <name type="scientific">Candidatus Vagococcus giribetii</name>
    <dbReference type="NCBI Taxonomy" id="2230876"/>
    <lineage>
        <taxon>Bacteria</taxon>
        <taxon>Bacillati</taxon>
        <taxon>Bacillota</taxon>
        <taxon>Bacilli</taxon>
        <taxon>Lactobacillales</taxon>
        <taxon>Enterococcaceae</taxon>
        <taxon>Vagococcus</taxon>
    </lineage>
</organism>
<feature type="domain" description="Alanine racemase C-terminal" evidence="5">
    <location>
        <begin position="242"/>
        <end position="367"/>
    </location>
</feature>
<dbReference type="Pfam" id="PF00842">
    <property type="entry name" value="Ala_racemase_C"/>
    <property type="match status" value="1"/>
</dbReference>
<protein>
    <recommendedName>
        <fullName evidence="4">Alanine racemase</fullName>
        <ecNumber evidence="4">5.1.1.1</ecNumber>
    </recommendedName>
</protein>
<accession>A0ABS3HUD1</accession>
<keyword evidence="3 4" id="KW-0413">Isomerase</keyword>
<comment type="caution">
    <text evidence="6">The sequence shown here is derived from an EMBL/GenBank/DDBJ whole genome shotgun (WGS) entry which is preliminary data.</text>
</comment>
<proteinExistence type="inferred from homology"/>
<keyword evidence="2 4" id="KW-0663">Pyridoxal phosphate</keyword>
<comment type="catalytic activity">
    <reaction evidence="4">
        <text>L-alanine = D-alanine</text>
        <dbReference type="Rhea" id="RHEA:20249"/>
        <dbReference type="ChEBI" id="CHEBI:57416"/>
        <dbReference type="ChEBI" id="CHEBI:57972"/>
        <dbReference type="EC" id="5.1.1.1"/>
    </reaction>
</comment>
<dbReference type="InterPro" id="IPR009006">
    <property type="entry name" value="Ala_racemase/Decarboxylase_C"/>
</dbReference>
<gene>
    <name evidence="6" type="ORF">DOK76_06830</name>
</gene>
<dbReference type="GO" id="GO:0008784">
    <property type="term" value="F:alanine racemase activity"/>
    <property type="evidence" value="ECO:0007669"/>
    <property type="project" value="UniProtKB-EC"/>
</dbReference>
<dbReference type="Gene3D" id="2.40.37.10">
    <property type="entry name" value="Lyase, Ornithine Decarboxylase, Chain A, domain 1"/>
    <property type="match status" value="1"/>
</dbReference>
<name>A0ABS3HUD1_9ENTE</name>
<comment type="function">
    <text evidence="4">Catalyzes the interconversion of L-alanine and D-alanine. May also act on other amino acids.</text>
</comment>
<dbReference type="Pfam" id="PF01168">
    <property type="entry name" value="Ala_racemase_N"/>
    <property type="match status" value="1"/>
</dbReference>
<dbReference type="InterPro" id="IPR029066">
    <property type="entry name" value="PLP-binding_barrel"/>
</dbReference>
<evidence type="ECO:0000256" key="2">
    <source>
        <dbReference type="ARBA" id="ARBA00022898"/>
    </source>
</evidence>
<dbReference type="NCBIfam" id="TIGR00492">
    <property type="entry name" value="alr"/>
    <property type="match status" value="1"/>
</dbReference>
<dbReference type="PANTHER" id="PTHR30511">
    <property type="entry name" value="ALANINE RACEMASE"/>
    <property type="match status" value="1"/>
</dbReference>
<dbReference type="PROSITE" id="PS00395">
    <property type="entry name" value="ALANINE_RACEMASE"/>
    <property type="match status" value="1"/>
</dbReference>
<evidence type="ECO:0000256" key="3">
    <source>
        <dbReference type="ARBA" id="ARBA00023235"/>
    </source>
</evidence>
<dbReference type="SMART" id="SM01005">
    <property type="entry name" value="Ala_racemase_C"/>
    <property type="match status" value="1"/>
</dbReference>
<dbReference type="PANTHER" id="PTHR30511:SF0">
    <property type="entry name" value="ALANINE RACEMASE, CATABOLIC-RELATED"/>
    <property type="match status" value="1"/>
</dbReference>
<dbReference type="InterPro" id="IPR001608">
    <property type="entry name" value="Ala_racemase_N"/>
</dbReference>
<dbReference type="PRINTS" id="PR00992">
    <property type="entry name" value="ALARACEMASE"/>
</dbReference>
<dbReference type="EC" id="5.1.1.1" evidence="4"/>
<evidence type="ECO:0000256" key="1">
    <source>
        <dbReference type="ARBA" id="ARBA00001933"/>
    </source>
</evidence>
<dbReference type="EMBL" id="JAFLVX010000018">
    <property type="protein sequence ID" value="MBO0476778.1"/>
    <property type="molecule type" value="Genomic_DNA"/>
</dbReference>